<protein>
    <submittedName>
        <fullName evidence="1">Uncharacterized protein</fullName>
    </submittedName>
</protein>
<sequence length="291" mass="33685">MFDVRISETSEDSENEKVSCNIFDVDENLTLDTIRYRILKETKELLKGDYRFTVSGVPLSLAQEQTVLVSEAITSQRGEPVIRYQLWYGEKQGPIYKSVPVETKWKDAQQINNVNEEQLGTSRKTTSEATSQSQKSALSMLKSPTTCSIKGIKLFSDKERETSIGKEKERRIFWNRRATELCKEEPKKADLYKRIHEDWRIHKTDSMTKEVNDLSQLRPSKSTLKKGTLQSNLARVESSKQNITDLREAIIKTDKHMVMELRKLRDELYSTQSELRKAQDALRKTTKKLNS</sequence>
<gene>
    <name evidence="1" type="ORF">PACLA_8A070369</name>
</gene>
<reference evidence="1" key="1">
    <citation type="submission" date="2020-04" db="EMBL/GenBank/DDBJ databases">
        <authorList>
            <person name="Alioto T."/>
            <person name="Alioto T."/>
            <person name="Gomez Garrido J."/>
        </authorList>
    </citation>
    <scope>NUCLEOTIDE SEQUENCE</scope>
    <source>
        <strain evidence="1">A484AB</strain>
    </source>
</reference>
<evidence type="ECO:0000313" key="2">
    <source>
        <dbReference type="Proteomes" id="UP001152795"/>
    </source>
</evidence>
<accession>A0A6S7KDH6</accession>
<dbReference type="Proteomes" id="UP001152795">
    <property type="component" value="Unassembled WGS sequence"/>
</dbReference>
<evidence type="ECO:0000313" key="1">
    <source>
        <dbReference type="EMBL" id="CAB4025582.1"/>
    </source>
</evidence>
<dbReference type="AlphaFoldDB" id="A0A6S7KDH6"/>
<proteinExistence type="predicted"/>
<name>A0A6S7KDH6_PARCT</name>
<dbReference type="EMBL" id="CACRXK020013690">
    <property type="protein sequence ID" value="CAB4025582.1"/>
    <property type="molecule type" value="Genomic_DNA"/>
</dbReference>
<comment type="caution">
    <text evidence="1">The sequence shown here is derived from an EMBL/GenBank/DDBJ whole genome shotgun (WGS) entry which is preliminary data.</text>
</comment>
<organism evidence="1 2">
    <name type="scientific">Paramuricea clavata</name>
    <name type="common">Red gorgonian</name>
    <name type="synonym">Violescent sea-whip</name>
    <dbReference type="NCBI Taxonomy" id="317549"/>
    <lineage>
        <taxon>Eukaryota</taxon>
        <taxon>Metazoa</taxon>
        <taxon>Cnidaria</taxon>
        <taxon>Anthozoa</taxon>
        <taxon>Octocorallia</taxon>
        <taxon>Malacalcyonacea</taxon>
        <taxon>Plexauridae</taxon>
        <taxon>Paramuricea</taxon>
    </lineage>
</organism>
<keyword evidence="2" id="KW-1185">Reference proteome</keyword>